<dbReference type="AlphaFoldDB" id="A0A382FKT6"/>
<name>A0A382FKT6_9ZZZZ</name>
<dbReference type="EMBL" id="UINC01050577">
    <property type="protein sequence ID" value="SVB63698.1"/>
    <property type="molecule type" value="Genomic_DNA"/>
</dbReference>
<proteinExistence type="predicted"/>
<protein>
    <submittedName>
        <fullName evidence="1">Uncharacterized protein</fullName>
    </submittedName>
</protein>
<gene>
    <name evidence="1" type="ORF">METZ01_LOCUS216552</name>
</gene>
<reference evidence="1" key="1">
    <citation type="submission" date="2018-05" db="EMBL/GenBank/DDBJ databases">
        <authorList>
            <person name="Lanie J.A."/>
            <person name="Ng W.-L."/>
            <person name="Kazmierczak K.M."/>
            <person name="Andrzejewski T.M."/>
            <person name="Davidsen T.M."/>
            <person name="Wayne K.J."/>
            <person name="Tettelin H."/>
            <person name="Glass J.I."/>
            <person name="Rusch D."/>
            <person name="Podicherti R."/>
            <person name="Tsui H.-C.T."/>
            <person name="Winkler M.E."/>
        </authorList>
    </citation>
    <scope>NUCLEOTIDE SEQUENCE</scope>
</reference>
<organism evidence="1">
    <name type="scientific">marine metagenome</name>
    <dbReference type="NCBI Taxonomy" id="408172"/>
    <lineage>
        <taxon>unclassified sequences</taxon>
        <taxon>metagenomes</taxon>
        <taxon>ecological metagenomes</taxon>
    </lineage>
</organism>
<accession>A0A382FKT6</accession>
<sequence length="237" mass="26186">MSPVTVQAAHCERSQLEGGISMGSNKDWSLTLVRHYSPSAKKIDVATFYFGRDLDELSPGWRNSVAGRMVSLSMEDSVDDDQVRALTRKLPSGLISMLDSSGLTEAALESGFHIEMSSRKPNRDPAWVRFVMLAEGTLRGRGMFGRSRNSVQICYMESGTENTMEFIPLFPEPMPKIIWARVTELPPSTLAGVIAEGILCPDSEQTTLDEFSDLGFEDQICRAKELVLPGPDWDGCC</sequence>
<evidence type="ECO:0000313" key="1">
    <source>
        <dbReference type="EMBL" id="SVB63698.1"/>
    </source>
</evidence>